<name>A0A932A9B0_9BACT</name>
<evidence type="ECO:0000313" key="3">
    <source>
        <dbReference type="Proteomes" id="UP000779809"/>
    </source>
</evidence>
<sequence>MIRALAVFLLAGGVAALAQSDFPAAANGSVRDNIYTNSFFRLRLELPKPAGNAILNEVRQDHEQQGRVLTVTYGGAERYTFGITILRRTNFPTLRSLTPFVRSVRHNFEREGQELVSAEAPVKMAGLDFVRTVLRDVKSQVPHLHEVECTELRGYIMCFELEAETEERLSELSNLNGKLTLNVPSP</sequence>
<organism evidence="2 3">
    <name type="scientific">Candidatus Korobacter versatilis</name>
    <dbReference type="NCBI Taxonomy" id="658062"/>
    <lineage>
        <taxon>Bacteria</taxon>
        <taxon>Pseudomonadati</taxon>
        <taxon>Acidobacteriota</taxon>
        <taxon>Terriglobia</taxon>
        <taxon>Terriglobales</taxon>
        <taxon>Candidatus Korobacteraceae</taxon>
        <taxon>Candidatus Korobacter</taxon>
    </lineage>
</organism>
<accession>A0A932A9B0</accession>
<reference evidence="2" key="1">
    <citation type="submission" date="2020-07" db="EMBL/GenBank/DDBJ databases">
        <title>Huge and variable diversity of episymbiotic CPR bacteria and DPANN archaea in groundwater ecosystems.</title>
        <authorList>
            <person name="He C.Y."/>
            <person name="Keren R."/>
            <person name="Whittaker M."/>
            <person name="Farag I.F."/>
            <person name="Doudna J."/>
            <person name="Cate J.H.D."/>
            <person name="Banfield J.F."/>
        </authorList>
    </citation>
    <scope>NUCLEOTIDE SEQUENCE</scope>
    <source>
        <strain evidence="2">NC_groundwater_580_Pr5_B-0.1um_64_19</strain>
    </source>
</reference>
<keyword evidence="1" id="KW-0732">Signal</keyword>
<proteinExistence type="predicted"/>
<protein>
    <submittedName>
        <fullName evidence="2">Uncharacterized protein</fullName>
    </submittedName>
</protein>
<evidence type="ECO:0000256" key="1">
    <source>
        <dbReference type="SAM" id="SignalP"/>
    </source>
</evidence>
<dbReference type="AlphaFoldDB" id="A0A932A9B0"/>
<comment type="caution">
    <text evidence="2">The sequence shown here is derived from an EMBL/GenBank/DDBJ whole genome shotgun (WGS) entry which is preliminary data.</text>
</comment>
<dbReference type="EMBL" id="JACPNR010000006">
    <property type="protein sequence ID" value="MBI2677994.1"/>
    <property type="molecule type" value="Genomic_DNA"/>
</dbReference>
<dbReference type="Proteomes" id="UP000779809">
    <property type="component" value="Unassembled WGS sequence"/>
</dbReference>
<feature type="chain" id="PRO_5037342169" evidence="1">
    <location>
        <begin position="19"/>
        <end position="186"/>
    </location>
</feature>
<feature type="signal peptide" evidence="1">
    <location>
        <begin position="1"/>
        <end position="18"/>
    </location>
</feature>
<gene>
    <name evidence="2" type="ORF">HYX28_04380</name>
</gene>
<evidence type="ECO:0000313" key="2">
    <source>
        <dbReference type="EMBL" id="MBI2677994.1"/>
    </source>
</evidence>